<evidence type="ECO:0000313" key="1">
    <source>
        <dbReference type="EMBL" id="GKV51796.1"/>
    </source>
</evidence>
<dbReference type="EMBL" id="BPVZ01000542">
    <property type="protein sequence ID" value="GKV51796.1"/>
    <property type="molecule type" value="Genomic_DNA"/>
</dbReference>
<comment type="caution">
    <text evidence="1">The sequence shown here is derived from an EMBL/GenBank/DDBJ whole genome shotgun (WGS) entry which is preliminary data.</text>
</comment>
<reference evidence="1 2" key="1">
    <citation type="journal article" date="2021" name="Commun. Biol.">
        <title>The genome of Shorea leprosula (Dipterocarpaceae) highlights the ecological relevance of drought in aseasonal tropical rainforests.</title>
        <authorList>
            <person name="Ng K.K.S."/>
            <person name="Kobayashi M.J."/>
            <person name="Fawcett J.A."/>
            <person name="Hatakeyama M."/>
            <person name="Paape T."/>
            <person name="Ng C.H."/>
            <person name="Ang C.C."/>
            <person name="Tnah L.H."/>
            <person name="Lee C.T."/>
            <person name="Nishiyama T."/>
            <person name="Sese J."/>
            <person name="O'Brien M.J."/>
            <person name="Copetti D."/>
            <person name="Mohd Noor M.I."/>
            <person name="Ong R.C."/>
            <person name="Putra M."/>
            <person name="Sireger I.Z."/>
            <person name="Indrioko S."/>
            <person name="Kosugi Y."/>
            <person name="Izuno A."/>
            <person name="Isagi Y."/>
            <person name="Lee S.L."/>
            <person name="Shimizu K.K."/>
        </authorList>
    </citation>
    <scope>NUCLEOTIDE SEQUENCE [LARGE SCALE GENOMIC DNA]</scope>
    <source>
        <strain evidence="1">214</strain>
    </source>
</reference>
<protein>
    <submittedName>
        <fullName evidence="1">Uncharacterized protein</fullName>
    </submittedName>
</protein>
<evidence type="ECO:0000313" key="2">
    <source>
        <dbReference type="Proteomes" id="UP001054252"/>
    </source>
</evidence>
<name>A0AAV5MPC6_9ROSI</name>
<proteinExistence type="predicted"/>
<keyword evidence="2" id="KW-1185">Reference proteome</keyword>
<gene>
    <name evidence="1" type="ORF">SLEP1_g58420</name>
</gene>
<dbReference type="AlphaFoldDB" id="A0AAV5MPC6"/>
<dbReference type="Proteomes" id="UP001054252">
    <property type="component" value="Unassembled WGS sequence"/>
</dbReference>
<organism evidence="1 2">
    <name type="scientific">Rubroshorea leprosula</name>
    <dbReference type="NCBI Taxonomy" id="152421"/>
    <lineage>
        <taxon>Eukaryota</taxon>
        <taxon>Viridiplantae</taxon>
        <taxon>Streptophyta</taxon>
        <taxon>Embryophyta</taxon>
        <taxon>Tracheophyta</taxon>
        <taxon>Spermatophyta</taxon>
        <taxon>Magnoliopsida</taxon>
        <taxon>eudicotyledons</taxon>
        <taxon>Gunneridae</taxon>
        <taxon>Pentapetalae</taxon>
        <taxon>rosids</taxon>
        <taxon>malvids</taxon>
        <taxon>Malvales</taxon>
        <taxon>Dipterocarpaceae</taxon>
        <taxon>Rubroshorea</taxon>
    </lineage>
</organism>
<sequence length="44" mass="5079">MRRRKDNKRDREGGGGVGISYFLKSKNPGYLIYCLTEEEVQQEG</sequence>
<accession>A0AAV5MPC6</accession>